<keyword evidence="3" id="KW-1185">Reference proteome</keyword>
<organism evidence="2 3">
    <name type="scientific">Merismopedia glauca CCAP 1448/3</name>
    <dbReference type="NCBI Taxonomy" id="1296344"/>
    <lineage>
        <taxon>Bacteria</taxon>
        <taxon>Bacillati</taxon>
        <taxon>Cyanobacteriota</taxon>
        <taxon>Cyanophyceae</taxon>
        <taxon>Synechococcales</taxon>
        <taxon>Merismopediaceae</taxon>
        <taxon>Merismopedia</taxon>
    </lineage>
</organism>
<accession>A0A2T1C4W7</accession>
<dbReference type="RefSeq" id="WP_106288327.1">
    <property type="nucleotide sequence ID" value="NZ_CAWNTC010000009.1"/>
</dbReference>
<reference evidence="2 3" key="1">
    <citation type="submission" date="2018-02" db="EMBL/GenBank/DDBJ databases">
        <authorList>
            <person name="Cohen D.B."/>
            <person name="Kent A.D."/>
        </authorList>
    </citation>
    <scope>NUCLEOTIDE SEQUENCE [LARGE SCALE GENOMIC DNA]</scope>
    <source>
        <strain evidence="2 3">CCAP 1448/3</strain>
    </source>
</reference>
<dbReference type="EMBL" id="PVWJ01000035">
    <property type="protein sequence ID" value="PSB03320.1"/>
    <property type="molecule type" value="Genomic_DNA"/>
</dbReference>
<sequence length="164" mass="17668">MAKKSKFIFAILLSSSLFISPSVRAEEQNTLLDVQPNNTPNLQKSLQVLSNAGAIEGSHIGYAAQPNPGYQPINRAFKEAVAQGDSINIIELKELMKQASPAGHLYLAALIQRLDKSEGDRLLTILQSDESIVTERSGCTVENRKVGEVAAELLKNGSLAIALP</sequence>
<evidence type="ECO:0000313" key="3">
    <source>
        <dbReference type="Proteomes" id="UP000238762"/>
    </source>
</evidence>
<evidence type="ECO:0008006" key="4">
    <source>
        <dbReference type="Google" id="ProtNLM"/>
    </source>
</evidence>
<name>A0A2T1C4W7_9CYAN</name>
<evidence type="ECO:0000313" key="2">
    <source>
        <dbReference type="EMBL" id="PSB03320.1"/>
    </source>
</evidence>
<comment type="caution">
    <text evidence="2">The sequence shown here is derived from an EMBL/GenBank/DDBJ whole genome shotgun (WGS) entry which is preliminary data.</text>
</comment>
<gene>
    <name evidence="2" type="ORF">C7B64_09090</name>
</gene>
<evidence type="ECO:0000256" key="1">
    <source>
        <dbReference type="SAM" id="SignalP"/>
    </source>
</evidence>
<dbReference type="AlphaFoldDB" id="A0A2T1C4W7"/>
<proteinExistence type="predicted"/>
<reference evidence="2 3" key="2">
    <citation type="submission" date="2018-03" db="EMBL/GenBank/DDBJ databases">
        <title>The ancient ancestry and fast evolution of plastids.</title>
        <authorList>
            <person name="Moore K.R."/>
            <person name="Magnabosco C."/>
            <person name="Momper L."/>
            <person name="Gold D.A."/>
            <person name="Bosak T."/>
            <person name="Fournier G.P."/>
        </authorList>
    </citation>
    <scope>NUCLEOTIDE SEQUENCE [LARGE SCALE GENOMIC DNA]</scope>
    <source>
        <strain evidence="2 3">CCAP 1448/3</strain>
    </source>
</reference>
<dbReference type="Proteomes" id="UP000238762">
    <property type="component" value="Unassembled WGS sequence"/>
</dbReference>
<protein>
    <recommendedName>
        <fullName evidence="4">DUF1400 domain-containing protein</fullName>
    </recommendedName>
</protein>
<feature type="signal peptide" evidence="1">
    <location>
        <begin position="1"/>
        <end position="25"/>
    </location>
</feature>
<feature type="chain" id="PRO_5015642744" description="DUF1400 domain-containing protein" evidence="1">
    <location>
        <begin position="26"/>
        <end position="164"/>
    </location>
</feature>
<keyword evidence="1" id="KW-0732">Signal</keyword>